<dbReference type="PANTHER" id="PTHR23513">
    <property type="entry name" value="INTEGRAL MEMBRANE EFFLUX PROTEIN-RELATED"/>
    <property type="match status" value="1"/>
</dbReference>
<dbReference type="Gene3D" id="1.20.1250.20">
    <property type="entry name" value="MFS general substrate transporter like domains"/>
    <property type="match status" value="1"/>
</dbReference>
<protein>
    <recommendedName>
        <fullName evidence="10">Major facilitator superfamily domain-containing protein</fullName>
    </recommendedName>
</protein>
<feature type="transmembrane region" description="Helical" evidence="6">
    <location>
        <begin position="387"/>
        <end position="407"/>
    </location>
</feature>
<feature type="transmembrane region" description="Helical" evidence="6">
    <location>
        <begin position="427"/>
        <end position="448"/>
    </location>
</feature>
<keyword evidence="4 6" id="KW-1133">Transmembrane helix</keyword>
<dbReference type="EMBL" id="CAJNOT010000432">
    <property type="protein sequence ID" value="CAF0980410.1"/>
    <property type="molecule type" value="Genomic_DNA"/>
</dbReference>
<dbReference type="GO" id="GO:0022857">
    <property type="term" value="F:transmembrane transporter activity"/>
    <property type="evidence" value="ECO:0007669"/>
    <property type="project" value="InterPro"/>
</dbReference>
<evidence type="ECO:0000256" key="5">
    <source>
        <dbReference type="ARBA" id="ARBA00023136"/>
    </source>
</evidence>
<evidence type="ECO:0000256" key="1">
    <source>
        <dbReference type="ARBA" id="ARBA00004651"/>
    </source>
</evidence>
<accession>A0A814FAZ0</accession>
<evidence type="ECO:0000313" key="9">
    <source>
        <dbReference type="Proteomes" id="UP000663864"/>
    </source>
</evidence>
<gene>
    <name evidence="8" type="ORF">JBS370_LOCUS15279</name>
    <name evidence="7" type="ORF">ZHD862_LOCUS11474</name>
</gene>
<evidence type="ECO:0000256" key="6">
    <source>
        <dbReference type="SAM" id="Phobius"/>
    </source>
</evidence>
<keyword evidence="3 6" id="KW-0812">Transmembrane</keyword>
<feature type="transmembrane region" description="Helical" evidence="6">
    <location>
        <begin position="332"/>
        <end position="355"/>
    </location>
</feature>
<dbReference type="Pfam" id="PF07690">
    <property type="entry name" value="MFS_1"/>
    <property type="match status" value="1"/>
</dbReference>
<dbReference type="InterPro" id="IPR011701">
    <property type="entry name" value="MFS"/>
</dbReference>
<dbReference type="Proteomes" id="UP000663864">
    <property type="component" value="Unassembled WGS sequence"/>
</dbReference>
<proteinExistence type="predicted"/>
<evidence type="ECO:0008006" key="10">
    <source>
        <dbReference type="Google" id="ProtNLM"/>
    </source>
</evidence>
<feature type="transmembrane region" description="Helical" evidence="6">
    <location>
        <begin position="148"/>
        <end position="166"/>
    </location>
</feature>
<feature type="transmembrane region" description="Helical" evidence="6">
    <location>
        <begin position="187"/>
        <end position="209"/>
    </location>
</feature>
<evidence type="ECO:0000256" key="3">
    <source>
        <dbReference type="ARBA" id="ARBA00022692"/>
    </source>
</evidence>
<organism evidence="7 9">
    <name type="scientific">Rotaria sordida</name>
    <dbReference type="NCBI Taxonomy" id="392033"/>
    <lineage>
        <taxon>Eukaryota</taxon>
        <taxon>Metazoa</taxon>
        <taxon>Spiralia</taxon>
        <taxon>Gnathifera</taxon>
        <taxon>Rotifera</taxon>
        <taxon>Eurotatoria</taxon>
        <taxon>Bdelloidea</taxon>
        <taxon>Philodinida</taxon>
        <taxon>Philodinidae</taxon>
        <taxon>Rotaria</taxon>
    </lineage>
</organism>
<evidence type="ECO:0000256" key="2">
    <source>
        <dbReference type="ARBA" id="ARBA00022475"/>
    </source>
</evidence>
<keyword evidence="2" id="KW-1003">Cell membrane</keyword>
<evidence type="ECO:0000313" key="8">
    <source>
        <dbReference type="EMBL" id="CAF3800572.1"/>
    </source>
</evidence>
<comment type="caution">
    <text evidence="7">The sequence shown here is derived from an EMBL/GenBank/DDBJ whole genome shotgun (WGS) entry which is preliminary data.</text>
</comment>
<sequence>MSSGKSGISRIWKLYSSQEKRNIIIYIVGIMLYKFGVEAYNGSIVTLATNRYDQEAFNRNSTAHTFERVGLLSGLNQASQCIGSILVAPLTRRWPTRTVLSISIFIFAIFSAILMIVDTATGGHIKPKDFVQINEHDYRYYGKYNTNGIIPIYCITGIAFGMVELIRRIIPRDIVGDDGEKLQKMDAVVHIFYEIAGVSGAFATGLGLIPHLGNNYSFIITPILFTAAAIVWLFISSLGLANNNNNNNNNFSDENTRIDRNSESNYLKSILNGFIIFIQSFFIGAKIVFTHRKFIWLWSCYALTLYAHRYLENGIAPQIATRYLEQSEWSQVIVGASNFGELLGAVFIFIFGNFIKTPLPWSRLDAFILLLVWYIPYYYPPVNDVKYAWIIAATYIPIGFGSSVDDIGLNSFIQSSLSNLESKHKNISALGAVASFLYSSYIIIYAILNPLLGLYIDRIDNSTGSIRPAFVNTVAIQMTVISAIVLISTLIPKGSMACNPVLLHDEELDPTINNVQNPDKLPTKNNNCEQIIKEHARNETDSQLVTYF</sequence>
<dbReference type="EMBL" id="CAJOBD010001447">
    <property type="protein sequence ID" value="CAF3800572.1"/>
    <property type="molecule type" value="Genomic_DNA"/>
</dbReference>
<feature type="transmembrane region" description="Helical" evidence="6">
    <location>
        <begin position="361"/>
        <end position="380"/>
    </location>
</feature>
<feature type="transmembrane region" description="Helical" evidence="6">
    <location>
        <begin position="215"/>
        <end position="235"/>
    </location>
</feature>
<evidence type="ECO:0000313" key="7">
    <source>
        <dbReference type="EMBL" id="CAF0980410.1"/>
    </source>
</evidence>
<evidence type="ECO:0000256" key="4">
    <source>
        <dbReference type="ARBA" id="ARBA00022989"/>
    </source>
</evidence>
<dbReference type="SUPFAM" id="SSF103473">
    <property type="entry name" value="MFS general substrate transporter"/>
    <property type="match status" value="1"/>
</dbReference>
<comment type="subcellular location">
    <subcellularLocation>
        <location evidence="1">Cell membrane</location>
        <topology evidence="1">Multi-pass membrane protein</topology>
    </subcellularLocation>
</comment>
<keyword evidence="5 6" id="KW-0472">Membrane</keyword>
<dbReference type="PANTHER" id="PTHR23513:SF6">
    <property type="entry name" value="MAJOR FACILITATOR SUPERFAMILY ASSOCIATED DOMAIN-CONTAINING PROTEIN"/>
    <property type="match status" value="1"/>
</dbReference>
<reference evidence="7" key="1">
    <citation type="submission" date="2021-02" db="EMBL/GenBank/DDBJ databases">
        <authorList>
            <person name="Nowell W R."/>
        </authorList>
    </citation>
    <scope>NUCLEOTIDE SEQUENCE</scope>
</reference>
<dbReference type="AlphaFoldDB" id="A0A814FAZ0"/>
<feature type="transmembrane region" description="Helical" evidence="6">
    <location>
        <begin position="469"/>
        <end position="491"/>
    </location>
</feature>
<name>A0A814FAZ0_9BILA</name>
<dbReference type="Proteomes" id="UP000663836">
    <property type="component" value="Unassembled WGS sequence"/>
</dbReference>
<dbReference type="GO" id="GO:0005886">
    <property type="term" value="C:plasma membrane"/>
    <property type="evidence" value="ECO:0007669"/>
    <property type="project" value="UniProtKB-SubCell"/>
</dbReference>
<feature type="transmembrane region" description="Helical" evidence="6">
    <location>
        <begin position="99"/>
        <end position="117"/>
    </location>
</feature>
<feature type="transmembrane region" description="Helical" evidence="6">
    <location>
        <begin position="270"/>
        <end position="289"/>
    </location>
</feature>
<feature type="transmembrane region" description="Helical" evidence="6">
    <location>
        <begin position="295"/>
        <end position="311"/>
    </location>
</feature>
<dbReference type="InterPro" id="IPR036259">
    <property type="entry name" value="MFS_trans_sf"/>
</dbReference>